<dbReference type="EMBL" id="JAAGOB010000007">
    <property type="protein sequence ID" value="NED96591.1"/>
    <property type="molecule type" value="Genomic_DNA"/>
</dbReference>
<gene>
    <name evidence="2" type="ORF">G1H11_14870</name>
</gene>
<comment type="caution">
    <text evidence="2">The sequence shown here is derived from an EMBL/GenBank/DDBJ whole genome shotgun (WGS) entry which is preliminary data.</text>
</comment>
<evidence type="ECO:0000313" key="2">
    <source>
        <dbReference type="EMBL" id="NED96591.1"/>
    </source>
</evidence>
<dbReference type="RefSeq" id="WP_163819368.1">
    <property type="nucleotide sequence ID" value="NZ_JAAGOB010000007.1"/>
</dbReference>
<protein>
    <recommendedName>
        <fullName evidence="1">AbiEi antitoxin N-terminal domain-containing protein</fullName>
    </recommendedName>
</protein>
<reference evidence="2 3" key="1">
    <citation type="submission" date="2020-02" db="EMBL/GenBank/DDBJ databases">
        <authorList>
            <person name="Li X.-J."/>
            <person name="Feng X.-M."/>
        </authorList>
    </citation>
    <scope>NUCLEOTIDE SEQUENCE [LARGE SCALE GENOMIC DNA]</scope>
    <source>
        <strain evidence="2 3">CGMCC 4.7225</strain>
    </source>
</reference>
<dbReference type="Proteomes" id="UP000469185">
    <property type="component" value="Unassembled WGS sequence"/>
</dbReference>
<organism evidence="2 3">
    <name type="scientific">Phytoactinopolyspora alkaliphila</name>
    <dbReference type="NCBI Taxonomy" id="1783498"/>
    <lineage>
        <taxon>Bacteria</taxon>
        <taxon>Bacillati</taxon>
        <taxon>Actinomycetota</taxon>
        <taxon>Actinomycetes</taxon>
        <taxon>Jiangellales</taxon>
        <taxon>Jiangellaceae</taxon>
        <taxon>Phytoactinopolyspora</taxon>
    </lineage>
</organism>
<evidence type="ECO:0000259" key="1">
    <source>
        <dbReference type="Pfam" id="PF13338"/>
    </source>
</evidence>
<dbReference type="Pfam" id="PF13338">
    <property type="entry name" value="AbiEi_4"/>
    <property type="match status" value="1"/>
</dbReference>
<accession>A0A6N9YNE9</accession>
<feature type="domain" description="AbiEi antitoxin N-terminal" evidence="1">
    <location>
        <begin position="31"/>
        <end position="76"/>
    </location>
</feature>
<proteinExistence type="predicted"/>
<dbReference type="InterPro" id="IPR025159">
    <property type="entry name" value="AbiEi_N"/>
</dbReference>
<dbReference type="AlphaFoldDB" id="A0A6N9YNE9"/>
<name>A0A6N9YNE9_9ACTN</name>
<sequence length="341" mass="37965">MDTSFDLRGVTPSGLAASGLYLPPSVPFRAKLEELVQAQHGTVSRRQLADCGVTDRQIFRCLRSGRWRRVHVGVYATFTGPLTFSARVWAALLRAGRGAVASHQTAAYLDGVCDEPGTIIHVTVPAGRHVRGRIEDVRVHYAHRLGRTRHPARSPPRTRVEETVLDLVDVAARPRDVESWVTRACQRRLSNPERLAEALGLRKKIRWRPLLESMLSDVAEGAESPLELRHLRHVERAHGLPRGHRQRRVAGNRVIWIDVDYDEYALRVELDGRVGHVEEGRFRDRRRDNAATVGGHATLRYGHAELFADPCGVAAEQARVLAARGWAGTLGRCGPDCAAFP</sequence>
<keyword evidence="3" id="KW-1185">Reference proteome</keyword>
<evidence type="ECO:0000313" key="3">
    <source>
        <dbReference type="Proteomes" id="UP000469185"/>
    </source>
</evidence>